<gene>
    <name evidence="1" type="ORF">GGP82_000358</name>
    <name evidence="2" type="ORF">GGP99_001402</name>
</gene>
<organism evidence="1 3">
    <name type="scientific">Salinibacter ruber</name>
    <dbReference type="NCBI Taxonomy" id="146919"/>
    <lineage>
        <taxon>Bacteria</taxon>
        <taxon>Pseudomonadati</taxon>
        <taxon>Rhodothermota</taxon>
        <taxon>Rhodothermia</taxon>
        <taxon>Rhodothermales</taxon>
        <taxon>Salinibacteraceae</taxon>
        <taxon>Salinibacter</taxon>
    </lineage>
</organism>
<sequence length="29" mass="3247">MACDFADLVQPRDYSVTAFQRRTGSALAR</sequence>
<dbReference type="EMBL" id="JANTZM010000006">
    <property type="protein sequence ID" value="MCS4157442.1"/>
    <property type="molecule type" value="Genomic_DNA"/>
</dbReference>
<dbReference type="AlphaFoldDB" id="A0A9X3AA82"/>
<reference evidence="1" key="1">
    <citation type="submission" date="2022-08" db="EMBL/GenBank/DDBJ databases">
        <title>Genomic Encyclopedia of Type Strains, Phase V (KMG-V): Genome sequencing to study the core and pangenomes of soil and plant-associated prokaryotes.</title>
        <authorList>
            <person name="Whitman W."/>
        </authorList>
    </citation>
    <scope>NUCLEOTIDE SEQUENCE</scope>
    <source>
        <strain evidence="1">SP2016B</strain>
        <strain evidence="2">SP3002</strain>
    </source>
</reference>
<dbReference type="Proteomes" id="UP001155034">
    <property type="component" value="Unassembled WGS sequence"/>
</dbReference>
<comment type="caution">
    <text evidence="1">The sequence shown here is derived from an EMBL/GenBank/DDBJ whole genome shotgun (WGS) entry which is preliminary data.</text>
</comment>
<protein>
    <submittedName>
        <fullName evidence="1">Uncharacterized protein</fullName>
    </submittedName>
</protein>
<accession>A0A9X3AA82</accession>
<dbReference type="EMBL" id="JANTYZ010000001">
    <property type="protein sequence ID" value="MCS3863827.1"/>
    <property type="molecule type" value="Genomic_DNA"/>
</dbReference>
<evidence type="ECO:0000313" key="3">
    <source>
        <dbReference type="Proteomes" id="UP001155034"/>
    </source>
</evidence>
<proteinExistence type="predicted"/>
<evidence type="ECO:0000313" key="1">
    <source>
        <dbReference type="EMBL" id="MCS3863827.1"/>
    </source>
</evidence>
<evidence type="ECO:0000313" key="2">
    <source>
        <dbReference type="EMBL" id="MCS4157442.1"/>
    </source>
</evidence>
<dbReference type="Proteomes" id="UP001155110">
    <property type="component" value="Unassembled WGS sequence"/>
</dbReference>
<name>A0A9X3AA82_9BACT</name>